<comment type="caution">
    <text evidence="2">The sequence shown here is derived from an EMBL/GenBank/DDBJ whole genome shotgun (WGS) entry which is preliminary data.</text>
</comment>
<dbReference type="PANTHER" id="PTHR11079:SF161">
    <property type="entry name" value="CMP_DCMP-TYPE DEAMINASE DOMAIN-CONTAINING PROTEIN"/>
    <property type="match status" value="1"/>
</dbReference>
<dbReference type="AlphaFoldDB" id="A0A2P6VR36"/>
<dbReference type="OrthoDB" id="408702at2759"/>
<dbReference type="Gene3D" id="3.10.20.30">
    <property type="match status" value="1"/>
</dbReference>
<dbReference type="CDD" id="cd01285">
    <property type="entry name" value="nucleoside_deaminase"/>
    <property type="match status" value="1"/>
</dbReference>
<evidence type="ECO:0000259" key="1">
    <source>
        <dbReference type="PROSITE" id="PS51747"/>
    </source>
</evidence>
<name>A0A2P6VR36_9CHLO</name>
<dbReference type="SUPFAM" id="SSF53927">
    <property type="entry name" value="Cytidine deaminase-like"/>
    <property type="match status" value="1"/>
</dbReference>
<dbReference type="GO" id="GO:0047974">
    <property type="term" value="F:guanosine deaminase activity"/>
    <property type="evidence" value="ECO:0007669"/>
    <property type="project" value="TreeGrafter"/>
</dbReference>
<dbReference type="GO" id="GO:0006152">
    <property type="term" value="P:purine nucleoside catabolic process"/>
    <property type="evidence" value="ECO:0007669"/>
    <property type="project" value="TreeGrafter"/>
</dbReference>
<evidence type="ECO:0000313" key="3">
    <source>
        <dbReference type="Proteomes" id="UP000239649"/>
    </source>
</evidence>
<gene>
    <name evidence="2" type="primary">g631</name>
    <name evidence="2" type="ORF">C2E20_0631</name>
</gene>
<reference evidence="2 3" key="1">
    <citation type="journal article" date="2018" name="Plant J.">
        <title>Genome sequences of Chlorella sorokiniana UTEX 1602 and Micractinium conductrix SAG 241.80: implications to maltose excretion by a green alga.</title>
        <authorList>
            <person name="Arriola M.B."/>
            <person name="Velmurugan N."/>
            <person name="Zhang Y."/>
            <person name="Plunkett M.H."/>
            <person name="Hondzo H."/>
            <person name="Barney B.M."/>
        </authorList>
    </citation>
    <scope>NUCLEOTIDE SEQUENCE [LARGE SCALE GENOMIC DNA]</scope>
    <source>
        <strain evidence="2 3">SAG 241.80</strain>
    </source>
</reference>
<dbReference type="Proteomes" id="UP000239649">
    <property type="component" value="Unassembled WGS sequence"/>
</dbReference>
<dbReference type="InterPro" id="IPR016193">
    <property type="entry name" value="Cytidine_deaminase-like"/>
</dbReference>
<organism evidence="2 3">
    <name type="scientific">Micractinium conductrix</name>
    <dbReference type="NCBI Taxonomy" id="554055"/>
    <lineage>
        <taxon>Eukaryota</taxon>
        <taxon>Viridiplantae</taxon>
        <taxon>Chlorophyta</taxon>
        <taxon>core chlorophytes</taxon>
        <taxon>Trebouxiophyceae</taxon>
        <taxon>Chlorellales</taxon>
        <taxon>Chlorellaceae</taxon>
        <taxon>Chlorella clade</taxon>
        <taxon>Micractinium</taxon>
    </lineage>
</organism>
<dbReference type="InterPro" id="IPR012675">
    <property type="entry name" value="Beta-grasp_dom_sf"/>
</dbReference>
<protein>
    <submittedName>
        <fullName evidence="2">dCMP deaminase</fullName>
    </submittedName>
</protein>
<evidence type="ECO:0000313" key="2">
    <source>
        <dbReference type="EMBL" id="PSC76527.1"/>
    </source>
</evidence>
<feature type="domain" description="CMP/dCMP-type deaminase" evidence="1">
    <location>
        <begin position="14"/>
        <end position="142"/>
    </location>
</feature>
<dbReference type="STRING" id="554055.A0A2P6VR36"/>
<dbReference type="EMBL" id="LHPF02000001">
    <property type="protein sequence ID" value="PSC76527.1"/>
    <property type="molecule type" value="Genomic_DNA"/>
</dbReference>
<proteinExistence type="predicted"/>
<sequence>MADTAAAAAAGEEGKHATFMRRAIELSERAGIVEKTGGCFGAIVVDSTSGEVVGEGFNKVVANNDPTWHGEMEAIREACKKRGAPHLRGCVIYTSAQPCPMCYATCMWARVDLVYYGATYEDVMEHGKFEDADFLGELRKPEGEREIKCEPLSALREEAVDVWRRYAKQTDNTSVLSPSSASLCPGSRRLDGARLTAAAPSCPTVGRRRSLAVRAATYSVTFKGPDGEEKTIESEQSYLDEGEQDAGFALICSSYPTSDLVLLTHQQAALEDFALEELQGKK</sequence>
<dbReference type="PROSITE" id="PS51747">
    <property type="entry name" value="CYT_DCMP_DEAMINASES_2"/>
    <property type="match status" value="1"/>
</dbReference>
<accession>A0A2P6VR36</accession>
<dbReference type="PANTHER" id="PTHR11079">
    <property type="entry name" value="CYTOSINE DEAMINASE FAMILY MEMBER"/>
    <property type="match status" value="1"/>
</dbReference>
<dbReference type="Pfam" id="PF00383">
    <property type="entry name" value="dCMP_cyt_deam_1"/>
    <property type="match status" value="1"/>
</dbReference>
<dbReference type="InterPro" id="IPR002125">
    <property type="entry name" value="CMP_dCMP_dom"/>
</dbReference>
<keyword evidence="3" id="KW-1185">Reference proteome</keyword>
<dbReference type="Gene3D" id="3.40.140.10">
    <property type="entry name" value="Cytidine Deaminase, domain 2"/>
    <property type="match status" value="1"/>
</dbReference>